<reference evidence="8 9" key="1">
    <citation type="submission" date="2018-03" db="EMBL/GenBank/DDBJ databases">
        <title>Ahniella affigens gen. nov., sp. nov., a gammaproteobacterium isolated from sandy soil near a stream.</title>
        <authorList>
            <person name="Ko Y."/>
            <person name="Kim J.-H."/>
        </authorList>
    </citation>
    <scope>NUCLEOTIDE SEQUENCE [LARGE SCALE GENOMIC DNA]</scope>
    <source>
        <strain evidence="8 9">D13</strain>
    </source>
</reference>
<keyword evidence="4 6" id="KW-1133">Transmembrane helix</keyword>
<gene>
    <name evidence="8" type="ORF">C7S18_05680</name>
</gene>
<protein>
    <submittedName>
        <fullName evidence="8">EamA family transporter</fullName>
    </submittedName>
</protein>
<dbReference type="Proteomes" id="UP000241074">
    <property type="component" value="Chromosome"/>
</dbReference>
<feature type="domain" description="EamA" evidence="7">
    <location>
        <begin position="12"/>
        <end position="146"/>
    </location>
</feature>
<dbReference type="KEGG" id="xba:C7S18_05680"/>
<feature type="transmembrane region" description="Helical" evidence="6">
    <location>
        <begin position="252"/>
        <end position="273"/>
    </location>
</feature>
<evidence type="ECO:0000313" key="8">
    <source>
        <dbReference type="EMBL" id="AVP96722.1"/>
    </source>
</evidence>
<evidence type="ECO:0000256" key="6">
    <source>
        <dbReference type="SAM" id="Phobius"/>
    </source>
</evidence>
<feature type="domain" description="EamA" evidence="7">
    <location>
        <begin position="163"/>
        <end position="298"/>
    </location>
</feature>
<feature type="transmembrane region" description="Helical" evidence="6">
    <location>
        <begin position="43"/>
        <end position="63"/>
    </location>
</feature>
<dbReference type="InterPro" id="IPR050638">
    <property type="entry name" value="AA-Vitamin_Transporters"/>
</dbReference>
<evidence type="ECO:0000259" key="7">
    <source>
        <dbReference type="Pfam" id="PF00892"/>
    </source>
</evidence>
<keyword evidence="3 6" id="KW-0812">Transmembrane</keyword>
<keyword evidence="5 6" id="KW-0472">Membrane</keyword>
<feature type="transmembrane region" description="Helical" evidence="6">
    <location>
        <begin position="285"/>
        <end position="303"/>
    </location>
</feature>
<evidence type="ECO:0000256" key="2">
    <source>
        <dbReference type="ARBA" id="ARBA00007362"/>
    </source>
</evidence>
<feature type="transmembrane region" description="Helical" evidence="6">
    <location>
        <begin position="222"/>
        <end position="240"/>
    </location>
</feature>
<feature type="transmembrane region" description="Helical" evidence="6">
    <location>
        <begin position="12"/>
        <end position="31"/>
    </location>
</feature>
<dbReference type="InterPro" id="IPR037185">
    <property type="entry name" value="EmrE-like"/>
</dbReference>
<dbReference type="RefSeq" id="WP_106890650.1">
    <property type="nucleotide sequence ID" value="NZ_CP027860.1"/>
</dbReference>
<name>A0A2P1PPH0_9GAMM</name>
<feature type="transmembrane region" description="Helical" evidence="6">
    <location>
        <begin position="75"/>
        <end position="95"/>
    </location>
</feature>
<dbReference type="InterPro" id="IPR000620">
    <property type="entry name" value="EamA_dom"/>
</dbReference>
<evidence type="ECO:0000256" key="5">
    <source>
        <dbReference type="ARBA" id="ARBA00023136"/>
    </source>
</evidence>
<dbReference type="Pfam" id="PF00892">
    <property type="entry name" value="EamA"/>
    <property type="match status" value="2"/>
</dbReference>
<dbReference type="OrthoDB" id="8479066at2"/>
<evidence type="ECO:0000256" key="1">
    <source>
        <dbReference type="ARBA" id="ARBA00004141"/>
    </source>
</evidence>
<organism evidence="8 9">
    <name type="scientific">Ahniella affigens</name>
    <dbReference type="NCBI Taxonomy" id="2021234"/>
    <lineage>
        <taxon>Bacteria</taxon>
        <taxon>Pseudomonadati</taxon>
        <taxon>Pseudomonadota</taxon>
        <taxon>Gammaproteobacteria</taxon>
        <taxon>Lysobacterales</taxon>
        <taxon>Rhodanobacteraceae</taxon>
        <taxon>Ahniella</taxon>
    </lineage>
</organism>
<evidence type="ECO:0000256" key="4">
    <source>
        <dbReference type="ARBA" id="ARBA00022989"/>
    </source>
</evidence>
<keyword evidence="9" id="KW-1185">Reference proteome</keyword>
<accession>A0A2P1PPH0</accession>
<dbReference type="SUPFAM" id="SSF103481">
    <property type="entry name" value="Multidrug resistance efflux transporter EmrE"/>
    <property type="match status" value="1"/>
</dbReference>
<evidence type="ECO:0000313" key="9">
    <source>
        <dbReference type="Proteomes" id="UP000241074"/>
    </source>
</evidence>
<comment type="subcellular location">
    <subcellularLocation>
        <location evidence="1">Membrane</location>
        <topology evidence="1">Multi-pass membrane protein</topology>
    </subcellularLocation>
</comment>
<feature type="transmembrane region" description="Helical" evidence="6">
    <location>
        <begin position="131"/>
        <end position="148"/>
    </location>
</feature>
<feature type="transmembrane region" description="Helical" evidence="6">
    <location>
        <begin position="107"/>
        <end position="124"/>
    </location>
</feature>
<proteinExistence type="inferred from homology"/>
<comment type="similarity">
    <text evidence="2">Belongs to the EamA transporter family.</text>
</comment>
<evidence type="ECO:0000256" key="3">
    <source>
        <dbReference type="ARBA" id="ARBA00022692"/>
    </source>
</evidence>
<dbReference type="PANTHER" id="PTHR32322:SF2">
    <property type="entry name" value="EAMA DOMAIN-CONTAINING PROTEIN"/>
    <property type="match status" value="1"/>
</dbReference>
<feature type="transmembrane region" description="Helical" evidence="6">
    <location>
        <begin position="160"/>
        <end position="181"/>
    </location>
</feature>
<dbReference type="PANTHER" id="PTHR32322">
    <property type="entry name" value="INNER MEMBRANE TRANSPORTER"/>
    <property type="match status" value="1"/>
</dbReference>
<dbReference type="AlphaFoldDB" id="A0A2P1PPH0"/>
<feature type="transmembrane region" description="Helical" evidence="6">
    <location>
        <begin position="193"/>
        <end position="210"/>
    </location>
</feature>
<reference evidence="8 9" key="2">
    <citation type="submission" date="2018-03" db="EMBL/GenBank/DDBJ databases">
        <authorList>
            <person name="Keele B.F."/>
        </authorList>
    </citation>
    <scope>NUCLEOTIDE SEQUENCE [LARGE SCALE GENOMIC DNA]</scope>
    <source>
        <strain evidence="8 9">D13</strain>
    </source>
</reference>
<dbReference type="GO" id="GO:0016020">
    <property type="term" value="C:membrane"/>
    <property type="evidence" value="ECO:0007669"/>
    <property type="project" value="UniProtKB-SubCell"/>
</dbReference>
<dbReference type="EMBL" id="CP027860">
    <property type="protein sequence ID" value="AVP96722.1"/>
    <property type="molecule type" value="Genomic_DNA"/>
</dbReference>
<sequence length="315" mass="34088">MSLHQTSGHWKLGLALAIATALCWATLPLTLRVSLEQVDAWTITWIRFVTAALALFGWLLVRGRLGTYRQLQPKHWTMMLFAGVMLTLNFVGYLFGLQFTTPGNAQLLIQAAPILMALGGIYVFKESFSAGQWLGLAGVAVGLALFAFDQAGSRSVPASNYPLGAAIILVAGLVWAVYALVQKQLLLAISSQHVLCFLYAMAALLLWPLASPGRLLELDNTHFWALVYCCLNTVMAYGAFAEALAHWEASRVGVVLALTPLLCVFTVHIAHQINPSLIAPEHINLIGWIGALLVIVGSATGSLTQRRAALSQPEN</sequence>